<dbReference type="Proteomes" id="UP001485043">
    <property type="component" value="Unassembled WGS sequence"/>
</dbReference>
<protein>
    <submittedName>
        <fullName evidence="2">Uncharacterized protein</fullName>
    </submittedName>
</protein>
<feature type="compositionally biased region" description="Basic and acidic residues" evidence="1">
    <location>
        <begin position="1"/>
        <end position="13"/>
    </location>
</feature>
<evidence type="ECO:0000313" key="2">
    <source>
        <dbReference type="EMBL" id="KAK9865704.1"/>
    </source>
</evidence>
<feature type="compositionally biased region" description="Basic and acidic residues" evidence="1">
    <location>
        <begin position="50"/>
        <end position="62"/>
    </location>
</feature>
<keyword evidence="3" id="KW-1185">Reference proteome</keyword>
<accession>A0AAW1TA71</accession>
<feature type="region of interest" description="Disordered" evidence="1">
    <location>
        <begin position="198"/>
        <end position="217"/>
    </location>
</feature>
<comment type="caution">
    <text evidence="2">The sequence shown here is derived from an EMBL/GenBank/DDBJ whole genome shotgun (WGS) entry which is preliminary data.</text>
</comment>
<gene>
    <name evidence="2" type="ORF">WJX84_011775</name>
</gene>
<reference evidence="2 3" key="1">
    <citation type="journal article" date="2024" name="Nat. Commun.">
        <title>Phylogenomics reveals the evolutionary origins of lichenization in chlorophyte algae.</title>
        <authorList>
            <person name="Puginier C."/>
            <person name="Libourel C."/>
            <person name="Otte J."/>
            <person name="Skaloud P."/>
            <person name="Haon M."/>
            <person name="Grisel S."/>
            <person name="Petersen M."/>
            <person name="Berrin J.G."/>
            <person name="Delaux P.M."/>
            <person name="Dal Grande F."/>
            <person name="Keller J."/>
        </authorList>
    </citation>
    <scope>NUCLEOTIDE SEQUENCE [LARGE SCALE GENOMIC DNA]</scope>
    <source>
        <strain evidence="2 3">SAG 2523</strain>
    </source>
</reference>
<name>A0AAW1TA71_9CHLO</name>
<evidence type="ECO:0000256" key="1">
    <source>
        <dbReference type="SAM" id="MobiDB-lite"/>
    </source>
</evidence>
<sequence>MLSDHTSHARLEAGRTSGHISVNGDYESMGPHQPPSAAEKLLQRPNASPDYKHHTGRAHDAAAEDSQALAAERTSEWVQDVSSEASGYATDWAEEFAGLTPTSVQTPHAATAGQASGHMHSKLQPQHHSAAKAHQQTPGHLPHGGDAQQLTNKRASHAHIVGSAAEHIFVSDEALPVSQYGHLDGTAARFYDAEESTGLRGNERDVWPANQSRVNDSLSRLQQVSQPLPKQQARADGSGADALQTSLYHRERSRLQEALAMQQARAALHVKRKGAVPGQAAAAHKAFLGPWDSAWDRAG</sequence>
<organism evidence="2 3">
    <name type="scientific">Apatococcus fuscideae</name>
    <dbReference type="NCBI Taxonomy" id="2026836"/>
    <lineage>
        <taxon>Eukaryota</taxon>
        <taxon>Viridiplantae</taxon>
        <taxon>Chlorophyta</taxon>
        <taxon>core chlorophytes</taxon>
        <taxon>Trebouxiophyceae</taxon>
        <taxon>Chlorellales</taxon>
        <taxon>Chlorellaceae</taxon>
        <taxon>Apatococcus</taxon>
    </lineage>
</organism>
<feature type="region of interest" description="Disordered" evidence="1">
    <location>
        <begin position="102"/>
        <end position="148"/>
    </location>
</feature>
<dbReference type="EMBL" id="JALJOV010000225">
    <property type="protein sequence ID" value="KAK9865704.1"/>
    <property type="molecule type" value="Genomic_DNA"/>
</dbReference>
<feature type="region of interest" description="Disordered" evidence="1">
    <location>
        <begin position="1"/>
        <end position="78"/>
    </location>
</feature>
<evidence type="ECO:0000313" key="3">
    <source>
        <dbReference type="Proteomes" id="UP001485043"/>
    </source>
</evidence>
<dbReference type="AlphaFoldDB" id="A0AAW1TA71"/>
<proteinExistence type="predicted"/>